<dbReference type="Pfam" id="PF08671">
    <property type="entry name" value="SinI"/>
    <property type="match status" value="1"/>
</dbReference>
<dbReference type="RefSeq" id="WP_124562807.1">
    <property type="nucleotide sequence ID" value="NZ_JARRRY010000009.1"/>
</dbReference>
<reference evidence="2 3" key="1">
    <citation type="submission" date="2023-04" db="EMBL/GenBank/DDBJ databases">
        <title>Ectobacillus antri isolated from activated sludge.</title>
        <authorList>
            <person name="Yan P."/>
            <person name="Liu X."/>
        </authorList>
    </citation>
    <scope>NUCLEOTIDE SEQUENCE [LARGE SCALE GENOMIC DNA]</scope>
    <source>
        <strain evidence="2 3">C18H</strain>
    </source>
</reference>
<keyword evidence="3" id="KW-1185">Reference proteome</keyword>
<accession>A0ABT6H336</accession>
<evidence type="ECO:0000259" key="1">
    <source>
        <dbReference type="PROSITE" id="PS51500"/>
    </source>
</evidence>
<dbReference type="SUPFAM" id="SSF47406">
    <property type="entry name" value="SinR repressor dimerisation domain-like"/>
    <property type="match status" value="1"/>
</dbReference>
<evidence type="ECO:0000313" key="2">
    <source>
        <dbReference type="EMBL" id="MDG5753809.1"/>
    </source>
</evidence>
<proteinExistence type="predicted"/>
<evidence type="ECO:0000313" key="3">
    <source>
        <dbReference type="Proteomes" id="UP001218246"/>
    </source>
</evidence>
<dbReference type="Proteomes" id="UP001218246">
    <property type="component" value="Unassembled WGS sequence"/>
</dbReference>
<comment type="caution">
    <text evidence="2">The sequence shown here is derived from an EMBL/GenBank/DDBJ whole genome shotgun (WGS) entry which is preliminary data.</text>
</comment>
<dbReference type="InterPro" id="IPR036281">
    <property type="entry name" value="SinR/SinI_dimer_dom_sf"/>
</dbReference>
<sequence length="39" mass="4511">MEIKSANVLDNEWIDLIVMALDLGIDPQEIRIFLESHTQ</sequence>
<feature type="domain" description="Sin" evidence="1">
    <location>
        <begin position="1"/>
        <end position="38"/>
    </location>
</feature>
<organism evidence="2 3">
    <name type="scientific">Ectobacillus antri</name>
    <dbReference type="NCBI Taxonomy" id="2486280"/>
    <lineage>
        <taxon>Bacteria</taxon>
        <taxon>Bacillati</taxon>
        <taxon>Bacillota</taxon>
        <taxon>Bacilli</taxon>
        <taxon>Bacillales</taxon>
        <taxon>Bacillaceae</taxon>
        <taxon>Ectobacillus</taxon>
    </lineage>
</organism>
<dbReference type="PROSITE" id="PS51500">
    <property type="entry name" value="SIN"/>
    <property type="match status" value="1"/>
</dbReference>
<dbReference type="EMBL" id="JARULN010000004">
    <property type="protein sequence ID" value="MDG5753809.1"/>
    <property type="molecule type" value="Genomic_DNA"/>
</dbReference>
<protein>
    <submittedName>
        <fullName evidence="2">Anti-repressor SinI family protein</fullName>
    </submittedName>
</protein>
<dbReference type="InterPro" id="IPR010981">
    <property type="entry name" value="SinR/SinI_dimer_dom"/>
</dbReference>
<name>A0ABT6H336_9BACI</name>
<gene>
    <name evidence="2" type="ORF">P6P90_07460</name>
</gene>